<evidence type="ECO:0000313" key="7">
    <source>
        <dbReference type="Proteomes" id="UP001597229"/>
    </source>
</evidence>
<sequence>MDGVHDLGGLEGFGPVRVAGSDRVATEAWELRAHALALQAAGESLRPWIEGLPPAAYLGSPYFARWLLAVEELLVRRGAIASGDVARCRDQIAAGAHVVPRSESDGLVALMDDLMSTAQRLPAPVEARFAVGERVLVRQGRASTGVNRCPRYVRGTVGQIERICGAEHPLDRPRGAPAETVYTVAFRSTDLWGVGEEPEFSVRVDLTEHYLTGADHD</sequence>
<reference evidence="7" key="1">
    <citation type="journal article" date="2019" name="Int. J. Syst. Evol. Microbiol.">
        <title>The Global Catalogue of Microorganisms (GCM) 10K type strain sequencing project: providing services to taxonomists for standard genome sequencing and annotation.</title>
        <authorList>
            <consortium name="The Broad Institute Genomics Platform"/>
            <consortium name="The Broad Institute Genome Sequencing Center for Infectious Disease"/>
            <person name="Wu L."/>
            <person name="Ma J."/>
        </authorList>
    </citation>
    <scope>NUCLEOTIDE SEQUENCE [LARGE SCALE GENOMIC DNA]</scope>
    <source>
        <strain evidence="7">CCUG 52478</strain>
    </source>
</reference>
<keyword evidence="7" id="KW-1185">Reference proteome</keyword>
<feature type="domain" description="Nitrile hydratase beta subunit-like N-terminal" evidence="5">
    <location>
        <begin position="1"/>
        <end position="93"/>
    </location>
</feature>
<dbReference type="Gene3D" id="1.10.472.20">
    <property type="entry name" value="Nitrile hydratase, beta subunit"/>
    <property type="match status" value="1"/>
</dbReference>
<evidence type="ECO:0000259" key="4">
    <source>
        <dbReference type="Pfam" id="PF02211"/>
    </source>
</evidence>
<dbReference type="EMBL" id="JBHTLX010000033">
    <property type="protein sequence ID" value="MFD1251112.1"/>
    <property type="molecule type" value="Genomic_DNA"/>
</dbReference>
<evidence type="ECO:0000313" key="6">
    <source>
        <dbReference type="EMBL" id="MFD1251112.1"/>
    </source>
</evidence>
<dbReference type="Pfam" id="PF21006">
    <property type="entry name" value="NHase_beta_N"/>
    <property type="match status" value="1"/>
</dbReference>
<comment type="caution">
    <text evidence="6">The sequence shown here is derived from an EMBL/GenBank/DDBJ whole genome shotgun (WGS) entry which is preliminary data.</text>
</comment>
<dbReference type="Pfam" id="PF02211">
    <property type="entry name" value="NHase_beta_C"/>
    <property type="match status" value="1"/>
</dbReference>
<evidence type="ECO:0000256" key="3">
    <source>
        <dbReference type="ARBA" id="ARBA00044877"/>
    </source>
</evidence>
<evidence type="ECO:0000259" key="5">
    <source>
        <dbReference type="Pfam" id="PF21006"/>
    </source>
</evidence>
<evidence type="ECO:0000256" key="2">
    <source>
        <dbReference type="ARBA" id="ARBA00023239"/>
    </source>
</evidence>
<dbReference type="RefSeq" id="WP_367918153.1">
    <property type="nucleotide sequence ID" value="NZ_BAABAC010000007.1"/>
</dbReference>
<gene>
    <name evidence="6" type="ORF">ACFQ3F_25195</name>
</gene>
<accession>A0ABW3W733</accession>
<name>A0ABW3W733_9ACTN</name>
<dbReference type="InterPro" id="IPR049054">
    <property type="entry name" value="CN_hydtase_beta-like_N"/>
</dbReference>
<organism evidence="6 7">
    <name type="scientific">Nocardioides ginsengisoli</name>
    <dbReference type="NCBI Taxonomy" id="363868"/>
    <lineage>
        <taxon>Bacteria</taxon>
        <taxon>Bacillati</taxon>
        <taxon>Actinomycetota</taxon>
        <taxon>Actinomycetes</taxon>
        <taxon>Propionibacteriales</taxon>
        <taxon>Nocardioidaceae</taxon>
        <taxon>Nocardioides</taxon>
    </lineage>
</organism>
<dbReference type="Gene3D" id="2.30.30.50">
    <property type="match status" value="1"/>
</dbReference>
<dbReference type="EC" id="4.2.1.84" evidence="1"/>
<dbReference type="InterPro" id="IPR008990">
    <property type="entry name" value="Elect_transpt_acc-like_dom_sf"/>
</dbReference>
<comment type="catalytic activity">
    <reaction evidence="3">
        <text>an aliphatic primary amide = an aliphatic nitrile + H2O</text>
        <dbReference type="Rhea" id="RHEA:12673"/>
        <dbReference type="ChEBI" id="CHEBI:15377"/>
        <dbReference type="ChEBI" id="CHEBI:65285"/>
        <dbReference type="ChEBI" id="CHEBI:80291"/>
        <dbReference type="EC" id="4.2.1.84"/>
    </reaction>
</comment>
<evidence type="ECO:0000256" key="1">
    <source>
        <dbReference type="ARBA" id="ARBA00013079"/>
    </source>
</evidence>
<dbReference type="GO" id="GO:0018822">
    <property type="term" value="F:nitrile hydratase activity"/>
    <property type="evidence" value="ECO:0007669"/>
    <property type="project" value="UniProtKB-EC"/>
</dbReference>
<dbReference type="InterPro" id="IPR024690">
    <property type="entry name" value="CN_hydtase_beta_dom_C"/>
</dbReference>
<feature type="domain" description="Nitrile hydratase beta subunit" evidence="4">
    <location>
        <begin position="120"/>
        <end position="212"/>
    </location>
</feature>
<dbReference type="InterPro" id="IPR042262">
    <property type="entry name" value="CN_hydtase_beta_C"/>
</dbReference>
<keyword evidence="2 6" id="KW-0456">Lyase</keyword>
<dbReference type="SUPFAM" id="SSF50090">
    <property type="entry name" value="Electron transport accessory proteins"/>
    <property type="match status" value="1"/>
</dbReference>
<dbReference type="Proteomes" id="UP001597229">
    <property type="component" value="Unassembled WGS sequence"/>
</dbReference>
<protein>
    <recommendedName>
        <fullName evidence="1">nitrile hydratase</fullName>
        <ecNumber evidence="1">4.2.1.84</ecNumber>
    </recommendedName>
</protein>
<proteinExistence type="predicted"/>